<proteinExistence type="predicted"/>
<keyword evidence="2" id="KW-1185">Reference proteome</keyword>
<dbReference type="AlphaFoldDB" id="A0A3D8RGB4"/>
<sequence length="140" mass="15447">MAGTQSYTRSEIMYILMLKSQGQRYSEILSKCKVRFPGLRKFAWSEGGIRYVYGKFKDDPRYALPAQQVNGMANGNTGVMGRGKNSWGCARRSGNGIVKRNWEGDVGKRLEDLASTTGFEASLEEYLSSETDNGAGKGVV</sequence>
<dbReference type="Proteomes" id="UP000256645">
    <property type="component" value="Unassembled WGS sequence"/>
</dbReference>
<reference evidence="1 2" key="1">
    <citation type="journal article" date="2018" name="IMA Fungus">
        <title>IMA Genome-F 9: Draft genome sequence of Annulohypoxylon stygium, Aspergillus mulundensis, Berkeleyomyces basicola (syn. Thielaviopsis basicola), Ceratocystis smalleyi, two Cercospora beticola strains, Coleophoma cylindrospora, Fusarium fracticaudum, Phialophora cf. hyalina, and Morchella septimelata.</title>
        <authorList>
            <person name="Wingfield B.D."/>
            <person name="Bills G.F."/>
            <person name="Dong Y."/>
            <person name="Huang W."/>
            <person name="Nel W.J."/>
            <person name="Swalarsk-Parry B.S."/>
            <person name="Vaghefi N."/>
            <person name="Wilken P.M."/>
            <person name="An Z."/>
            <person name="de Beer Z.W."/>
            <person name="De Vos L."/>
            <person name="Chen L."/>
            <person name="Duong T.A."/>
            <person name="Gao Y."/>
            <person name="Hammerbacher A."/>
            <person name="Kikkert J.R."/>
            <person name="Li Y."/>
            <person name="Li H."/>
            <person name="Li K."/>
            <person name="Li Q."/>
            <person name="Liu X."/>
            <person name="Ma X."/>
            <person name="Naidoo K."/>
            <person name="Pethybridge S.J."/>
            <person name="Sun J."/>
            <person name="Steenkamp E.T."/>
            <person name="van der Nest M.A."/>
            <person name="van Wyk S."/>
            <person name="Wingfield M.J."/>
            <person name="Xiong C."/>
            <person name="Yue Q."/>
            <person name="Zhang X."/>
        </authorList>
    </citation>
    <scope>NUCLEOTIDE SEQUENCE [LARGE SCALE GENOMIC DNA]</scope>
    <source>
        <strain evidence="1 2">BP6252</strain>
    </source>
</reference>
<dbReference type="OrthoDB" id="10285464at2759"/>
<organism evidence="1 2">
    <name type="scientific">Coleophoma cylindrospora</name>
    <dbReference type="NCBI Taxonomy" id="1849047"/>
    <lineage>
        <taxon>Eukaryota</taxon>
        <taxon>Fungi</taxon>
        <taxon>Dikarya</taxon>
        <taxon>Ascomycota</taxon>
        <taxon>Pezizomycotina</taxon>
        <taxon>Leotiomycetes</taxon>
        <taxon>Helotiales</taxon>
        <taxon>Dermateaceae</taxon>
        <taxon>Coleophoma</taxon>
    </lineage>
</organism>
<protein>
    <submittedName>
        <fullName evidence="1">Uncharacterized protein</fullName>
    </submittedName>
</protein>
<accession>A0A3D8RGB4</accession>
<dbReference type="EMBL" id="PDLM01000007">
    <property type="protein sequence ID" value="RDW73000.1"/>
    <property type="molecule type" value="Genomic_DNA"/>
</dbReference>
<evidence type="ECO:0000313" key="1">
    <source>
        <dbReference type="EMBL" id="RDW73000.1"/>
    </source>
</evidence>
<name>A0A3D8RGB4_9HELO</name>
<comment type="caution">
    <text evidence="1">The sequence shown here is derived from an EMBL/GenBank/DDBJ whole genome shotgun (WGS) entry which is preliminary data.</text>
</comment>
<gene>
    <name evidence="1" type="ORF">BP6252_06907</name>
</gene>
<evidence type="ECO:0000313" key="2">
    <source>
        <dbReference type="Proteomes" id="UP000256645"/>
    </source>
</evidence>